<evidence type="ECO:0000313" key="2">
    <source>
        <dbReference type="Proteomes" id="UP000027361"/>
    </source>
</evidence>
<sequence length="233" mass="25047">MGLRGGGQKGQRDPCMAASKPDWMRGVRAGVLGAALGQRTRRAKRCVRVCLEGNEINKQENNTHTFHAATADQLTLVTFPLSYLAMQATCVCLLGIGGPCPPPPEERKSADRLTGKRAVYEWQACHVHAHAHVHVHVHTHALALALCARPMGGCCLSCAMLAHCHDLCADNTLLPSGNSPPFHRLDGYDLPSLSSLARHRVLLILCRSPSSPLVGALVVPSRTPHSLSFSPPL</sequence>
<name>A0A066WNH3_TILAU</name>
<keyword evidence="2" id="KW-1185">Reference proteome</keyword>
<dbReference type="GeneID" id="25267387"/>
<dbReference type="InParanoid" id="A0A066WNH3"/>
<dbReference type="EMBL" id="JMSN01000013">
    <property type="protein sequence ID" value="KDN52175.1"/>
    <property type="molecule type" value="Genomic_DNA"/>
</dbReference>
<protein>
    <submittedName>
        <fullName evidence="1">Uncharacterized protein</fullName>
    </submittedName>
</protein>
<dbReference type="AlphaFoldDB" id="A0A066WNH3"/>
<accession>A0A066WNH3</accession>
<dbReference type="HOGENOM" id="CLU_1190605_0_0_1"/>
<evidence type="ECO:0000313" key="1">
    <source>
        <dbReference type="EMBL" id="KDN52175.1"/>
    </source>
</evidence>
<reference evidence="1 2" key="1">
    <citation type="submission" date="2014-05" db="EMBL/GenBank/DDBJ databases">
        <title>Draft genome sequence of a rare smut relative, Tilletiaria anomala UBC 951.</title>
        <authorList>
            <consortium name="DOE Joint Genome Institute"/>
            <person name="Toome M."/>
            <person name="Kuo A."/>
            <person name="Henrissat B."/>
            <person name="Lipzen A."/>
            <person name="Tritt A."/>
            <person name="Yoshinaga Y."/>
            <person name="Zane M."/>
            <person name="Barry K."/>
            <person name="Grigoriev I.V."/>
            <person name="Spatafora J.W."/>
            <person name="Aimea M.C."/>
        </authorList>
    </citation>
    <scope>NUCLEOTIDE SEQUENCE [LARGE SCALE GENOMIC DNA]</scope>
    <source>
        <strain evidence="1 2">UBC 951</strain>
    </source>
</reference>
<gene>
    <name evidence="1" type="ORF">K437DRAFT_34050</name>
</gene>
<dbReference type="Proteomes" id="UP000027361">
    <property type="component" value="Unassembled WGS sequence"/>
</dbReference>
<organism evidence="1 2">
    <name type="scientific">Tilletiaria anomala (strain ATCC 24038 / CBS 436.72 / UBC 951)</name>
    <dbReference type="NCBI Taxonomy" id="1037660"/>
    <lineage>
        <taxon>Eukaryota</taxon>
        <taxon>Fungi</taxon>
        <taxon>Dikarya</taxon>
        <taxon>Basidiomycota</taxon>
        <taxon>Ustilaginomycotina</taxon>
        <taxon>Exobasidiomycetes</taxon>
        <taxon>Georgefischeriales</taxon>
        <taxon>Tilletiariaceae</taxon>
        <taxon>Tilletiaria</taxon>
    </lineage>
</organism>
<proteinExistence type="predicted"/>
<comment type="caution">
    <text evidence="1">The sequence shown here is derived from an EMBL/GenBank/DDBJ whole genome shotgun (WGS) entry which is preliminary data.</text>
</comment>
<dbReference type="RefSeq" id="XP_013244971.1">
    <property type="nucleotide sequence ID" value="XM_013389517.1"/>
</dbReference>